<evidence type="ECO:0000256" key="1">
    <source>
        <dbReference type="SAM" id="MobiDB-lite"/>
    </source>
</evidence>
<reference evidence="2 3" key="1">
    <citation type="submission" date="2024-04" db="EMBL/GenBank/DDBJ databases">
        <authorList>
            <consortium name="Genoscope - CEA"/>
            <person name="William W."/>
        </authorList>
    </citation>
    <scope>NUCLEOTIDE SEQUENCE [LARGE SCALE GENOMIC DNA]</scope>
</reference>
<accession>A0AAV2HH56</accession>
<feature type="region of interest" description="Disordered" evidence="1">
    <location>
        <begin position="172"/>
        <end position="193"/>
    </location>
</feature>
<organism evidence="2 3">
    <name type="scientific">Lymnaea stagnalis</name>
    <name type="common">Great pond snail</name>
    <name type="synonym">Helix stagnalis</name>
    <dbReference type="NCBI Taxonomy" id="6523"/>
    <lineage>
        <taxon>Eukaryota</taxon>
        <taxon>Metazoa</taxon>
        <taxon>Spiralia</taxon>
        <taxon>Lophotrochozoa</taxon>
        <taxon>Mollusca</taxon>
        <taxon>Gastropoda</taxon>
        <taxon>Heterobranchia</taxon>
        <taxon>Euthyneura</taxon>
        <taxon>Panpulmonata</taxon>
        <taxon>Hygrophila</taxon>
        <taxon>Lymnaeoidea</taxon>
        <taxon>Lymnaeidae</taxon>
        <taxon>Lymnaea</taxon>
    </lineage>
</organism>
<name>A0AAV2HH56_LYMST</name>
<comment type="caution">
    <text evidence="2">The sequence shown here is derived from an EMBL/GenBank/DDBJ whole genome shotgun (WGS) entry which is preliminary data.</text>
</comment>
<dbReference type="Proteomes" id="UP001497497">
    <property type="component" value="Unassembled WGS sequence"/>
</dbReference>
<evidence type="ECO:0000313" key="3">
    <source>
        <dbReference type="Proteomes" id="UP001497497"/>
    </source>
</evidence>
<sequence length="367" mass="41283">MEFLKALDEAKKQGISKEEFVQIWDTEAKLNLQKEESRTLELRLACGTQRDPILPALTSDKIEDLLHKNLKAQQHQIQELKSSILKEHQVQYQEIAKLLETQAALIGQVMRNELERVIQSLHLNSGFSGSSYNHGLHDPHESNGYNGMQRDGAYFAPTFDAAQEYQTNAGHCPQETLQPQKPQKKKKQKVLEKPLSMSCSRLDNMPDSDEVMDFLPADGAEFIIQSVQTSATSGEYRMTPTYYLNDCPCKVRLCFVFGIKGQLIVYFSIAGVSNQPLKAARIFECIGYIKNKNSGAFSHLFEVVSQPLRKLKPNKEIQVLGTVSLKTSGGTFKDVTTQQLEDRGFVINNTMVIKWVTESFEASSNAA</sequence>
<proteinExistence type="predicted"/>
<evidence type="ECO:0000313" key="2">
    <source>
        <dbReference type="EMBL" id="CAL1532815.1"/>
    </source>
</evidence>
<dbReference type="AlphaFoldDB" id="A0AAV2HH56"/>
<protein>
    <submittedName>
        <fullName evidence="2">Uncharacterized protein</fullName>
    </submittedName>
</protein>
<gene>
    <name evidence="2" type="ORF">GSLYS_00006833001</name>
</gene>
<keyword evidence="3" id="KW-1185">Reference proteome</keyword>
<dbReference type="EMBL" id="CAXITT010000125">
    <property type="protein sequence ID" value="CAL1532815.1"/>
    <property type="molecule type" value="Genomic_DNA"/>
</dbReference>